<comment type="similarity">
    <text evidence="1">Belongs to the Lgt family.</text>
</comment>
<feature type="transmembrane region" description="Helical" evidence="7">
    <location>
        <begin position="435"/>
        <end position="455"/>
    </location>
</feature>
<dbReference type="PANTHER" id="PTHR30589">
    <property type="entry name" value="PROLIPOPROTEIN DIACYLGLYCERYL TRANSFERASE"/>
    <property type="match status" value="1"/>
</dbReference>
<keyword evidence="6 7" id="KW-0472">Membrane</keyword>
<name>A0A8E2QYN5_9MOLU</name>
<dbReference type="InterPro" id="IPR001640">
    <property type="entry name" value="Lgt"/>
</dbReference>
<feature type="transmembrane region" description="Helical" evidence="7">
    <location>
        <begin position="239"/>
        <end position="260"/>
    </location>
</feature>
<feature type="transmembrane region" description="Helical" evidence="7">
    <location>
        <begin position="395"/>
        <end position="415"/>
    </location>
</feature>
<organism evidence="8 9">
    <name type="scientific">Entomoplasma ellychniae</name>
    <dbReference type="NCBI Taxonomy" id="2114"/>
    <lineage>
        <taxon>Bacteria</taxon>
        <taxon>Bacillati</taxon>
        <taxon>Mycoplasmatota</taxon>
        <taxon>Mollicutes</taxon>
        <taxon>Entomoplasmatales</taxon>
        <taxon>Entomoplasmataceae</taxon>
        <taxon>Entomoplasma</taxon>
    </lineage>
</organism>
<evidence type="ECO:0000256" key="2">
    <source>
        <dbReference type="ARBA" id="ARBA00022475"/>
    </source>
</evidence>
<evidence type="ECO:0000313" key="9">
    <source>
        <dbReference type="Proteomes" id="UP000239010"/>
    </source>
</evidence>
<dbReference type="PANTHER" id="PTHR30589:SF0">
    <property type="entry name" value="PHOSPHATIDYLGLYCEROL--PROLIPOPROTEIN DIACYLGLYCERYL TRANSFERASE"/>
    <property type="match status" value="1"/>
</dbReference>
<proteinExistence type="inferred from homology"/>
<dbReference type="RefSeq" id="WP_104205935.1">
    <property type="nucleotide sequence ID" value="NZ_PHND01000001.1"/>
</dbReference>
<evidence type="ECO:0000256" key="6">
    <source>
        <dbReference type="ARBA" id="ARBA00023136"/>
    </source>
</evidence>
<evidence type="ECO:0000256" key="1">
    <source>
        <dbReference type="ARBA" id="ARBA00007150"/>
    </source>
</evidence>
<accession>A0A8E2QYN5</accession>
<feature type="transmembrane region" description="Helical" evidence="7">
    <location>
        <begin position="107"/>
        <end position="124"/>
    </location>
</feature>
<dbReference type="GO" id="GO:0008961">
    <property type="term" value="F:phosphatidylglycerol-prolipoprotein diacylglyceryl transferase activity"/>
    <property type="evidence" value="ECO:0007669"/>
    <property type="project" value="InterPro"/>
</dbReference>
<dbReference type="Proteomes" id="UP000239010">
    <property type="component" value="Unassembled WGS sequence"/>
</dbReference>
<gene>
    <name evidence="8" type="primary">lgt</name>
    <name evidence="8" type="ORF">EELLY_v1c05300</name>
</gene>
<keyword evidence="5 7" id="KW-1133">Transmembrane helix</keyword>
<dbReference type="GO" id="GO:0005886">
    <property type="term" value="C:plasma membrane"/>
    <property type="evidence" value="ECO:0007669"/>
    <property type="project" value="InterPro"/>
</dbReference>
<dbReference type="AlphaFoldDB" id="A0A8E2QYN5"/>
<protein>
    <submittedName>
        <fullName evidence="8">Prolipoprotein diacylglyceryl transferase</fullName>
    </submittedName>
</protein>
<feature type="transmembrane region" description="Helical" evidence="7">
    <location>
        <begin position="27"/>
        <end position="54"/>
    </location>
</feature>
<evidence type="ECO:0000256" key="3">
    <source>
        <dbReference type="ARBA" id="ARBA00022679"/>
    </source>
</evidence>
<keyword evidence="3 8" id="KW-0808">Transferase</keyword>
<evidence type="ECO:0000256" key="4">
    <source>
        <dbReference type="ARBA" id="ARBA00022692"/>
    </source>
</evidence>
<feature type="transmembrane region" description="Helical" evidence="7">
    <location>
        <begin position="66"/>
        <end position="87"/>
    </location>
</feature>
<dbReference type="EMBL" id="PHND01000001">
    <property type="protein sequence ID" value="PPE04849.1"/>
    <property type="molecule type" value="Genomic_DNA"/>
</dbReference>
<reference evidence="8 9" key="1">
    <citation type="submission" date="2017-11" db="EMBL/GenBank/DDBJ databases">
        <title>Genome sequence of Entomoplasma ellychniae ELCN-1 (ATCC 43707).</title>
        <authorList>
            <person name="Lo W.-S."/>
            <person name="Gasparich G.E."/>
            <person name="Kuo C.-H."/>
        </authorList>
    </citation>
    <scope>NUCLEOTIDE SEQUENCE [LARGE SCALE GENOMIC DNA]</scope>
    <source>
        <strain evidence="8 9">ELCN-1</strain>
    </source>
</reference>
<evidence type="ECO:0000256" key="5">
    <source>
        <dbReference type="ARBA" id="ARBA00022989"/>
    </source>
</evidence>
<dbReference type="GO" id="GO:0042158">
    <property type="term" value="P:lipoprotein biosynthetic process"/>
    <property type="evidence" value="ECO:0007669"/>
    <property type="project" value="InterPro"/>
</dbReference>
<keyword evidence="2" id="KW-1003">Cell membrane</keyword>
<sequence length="471" mass="55311">MFKQGMTIDDYIKYLQGMNKEIGDSSLLFGIISAYPVFMVLAVFTVIAICMYQLKVKGIPTRDFEIGLIIVVPAAVLGASIFGKIFLPNYQQWSNVFKIVFFWEPGTSFFGCLFFGVVSGLIWFSYRSKETRISTWVYFDIIIVNILIGQAIGRWGNLYNHEIMGWDVDYDQIKWLPSFIRNRLFYFPNFGEFKTINGEYLPLDWVSKYKENTAFLTDYVNASNTPLSKVVQKEIQFKAPIFLIEGILNITLWLILTFGVKNIHKVINYKNNPWVTQPKAFPIHWNKNYKSLPQKEIVEWPTLSTIKYKKTKEGELTLNLKNVWKKAFFWKTPDYEQNVQLFNKNEEWKKQYNIDKKKLSKKMFKDKYNIQIRIFNINPYSKEITKANNPENFKVIMSGVLTGCYIFGYGLIRIVLETTRRPTEYIISNHPIADFIVLSLILTIGIFIICINQFISPKKWREVGWLYEKSY</sequence>
<feature type="transmembrane region" description="Helical" evidence="7">
    <location>
        <begin position="136"/>
        <end position="156"/>
    </location>
</feature>
<keyword evidence="9" id="KW-1185">Reference proteome</keyword>
<dbReference type="Pfam" id="PF01790">
    <property type="entry name" value="LGT"/>
    <property type="match status" value="1"/>
</dbReference>
<evidence type="ECO:0000313" key="8">
    <source>
        <dbReference type="EMBL" id="PPE04849.1"/>
    </source>
</evidence>
<keyword evidence="4 7" id="KW-0812">Transmembrane</keyword>
<comment type="caution">
    <text evidence="8">The sequence shown here is derived from an EMBL/GenBank/DDBJ whole genome shotgun (WGS) entry which is preliminary data.</text>
</comment>
<keyword evidence="8" id="KW-0449">Lipoprotein</keyword>
<evidence type="ECO:0000256" key="7">
    <source>
        <dbReference type="SAM" id="Phobius"/>
    </source>
</evidence>